<comment type="caution">
    <text evidence="1">The sequence shown here is derived from an EMBL/GenBank/DDBJ whole genome shotgun (WGS) entry which is preliminary data.</text>
</comment>
<accession>A0ABD3I8P9</accession>
<gene>
    <name evidence="1" type="ORF">R1sor_012000</name>
</gene>
<dbReference type="AlphaFoldDB" id="A0ABD3I8P9"/>
<sequence length="173" mass="19080">MMRREPFCSFQLFCYSELPVGKSGPWAPICHRVPREVASAFYTVSMPDSPVIVAKSIIWPILSIQMMIPPMGFMDESSLQGFSVVAVDLFHEAFSQRTSTFPSYVGEPLAIAVSKTLLGLDDMMVKDLLQLYCSVISSPVLGNESGPGGTFPVDWGDWVDMFLSLAFLYSSST</sequence>
<protein>
    <submittedName>
        <fullName evidence="1">Uncharacterized protein</fullName>
    </submittedName>
</protein>
<organism evidence="1 2">
    <name type="scientific">Riccia sorocarpa</name>
    <dbReference type="NCBI Taxonomy" id="122646"/>
    <lineage>
        <taxon>Eukaryota</taxon>
        <taxon>Viridiplantae</taxon>
        <taxon>Streptophyta</taxon>
        <taxon>Embryophyta</taxon>
        <taxon>Marchantiophyta</taxon>
        <taxon>Marchantiopsida</taxon>
        <taxon>Marchantiidae</taxon>
        <taxon>Marchantiales</taxon>
        <taxon>Ricciaceae</taxon>
        <taxon>Riccia</taxon>
    </lineage>
</organism>
<name>A0ABD3I8P9_9MARC</name>
<keyword evidence="2" id="KW-1185">Reference proteome</keyword>
<dbReference type="EMBL" id="JBJQOH010000002">
    <property type="protein sequence ID" value="KAL3697924.1"/>
    <property type="molecule type" value="Genomic_DNA"/>
</dbReference>
<evidence type="ECO:0000313" key="1">
    <source>
        <dbReference type="EMBL" id="KAL3697924.1"/>
    </source>
</evidence>
<dbReference type="Proteomes" id="UP001633002">
    <property type="component" value="Unassembled WGS sequence"/>
</dbReference>
<proteinExistence type="predicted"/>
<reference evidence="1 2" key="1">
    <citation type="submission" date="2024-09" db="EMBL/GenBank/DDBJ databases">
        <title>Chromosome-scale assembly of Riccia sorocarpa.</title>
        <authorList>
            <person name="Paukszto L."/>
        </authorList>
    </citation>
    <scope>NUCLEOTIDE SEQUENCE [LARGE SCALE GENOMIC DNA]</scope>
    <source>
        <strain evidence="1">LP-2024</strain>
        <tissue evidence="1">Aerial parts of the thallus</tissue>
    </source>
</reference>
<evidence type="ECO:0000313" key="2">
    <source>
        <dbReference type="Proteomes" id="UP001633002"/>
    </source>
</evidence>